<proteinExistence type="predicted"/>
<evidence type="ECO:0000313" key="2">
    <source>
        <dbReference type="EMBL" id="KYJ86421.1"/>
    </source>
</evidence>
<feature type="compositionally biased region" description="Basic and acidic residues" evidence="1">
    <location>
        <begin position="61"/>
        <end position="70"/>
    </location>
</feature>
<organism evidence="2 3">
    <name type="scientific">Sulfurovum riftiae</name>
    <dbReference type="NCBI Taxonomy" id="1630136"/>
    <lineage>
        <taxon>Bacteria</taxon>
        <taxon>Pseudomonadati</taxon>
        <taxon>Campylobacterota</taxon>
        <taxon>Epsilonproteobacteria</taxon>
        <taxon>Campylobacterales</taxon>
        <taxon>Sulfurovaceae</taxon>
        <taxon>Sulfurovum</taxon>
    </lineage>
</organism>
<gene>
    <name evidence="2" type="ORF">AS592_05805</name>
</gene>
<protein>
    <submittedName>
        <fullName evidence="2">Cytochrome C oxidase Cbb3</fullName>
    </submittedName>
</protein>
<dbReference type="AlphaFoldDB" id="A0A151CFZ5"/>
<name>A0A151CFZ5_9BACT</name>
<sequence length="76" mass="8666">MIGISTLLGATGLAALLWGVRTGQFDDQSKFIDAARYDNEEELRDAAMMEEKKKARKKKQEQKEAEEKKKNYMPAD</sequence>
<comment type="caution">
    <text evidence="2">The sequence shown here is derived from an EMBL/GenBank/DDBJ whole genome shotgun (WGS) entry which is preliminary data.</text>
</comment>
<dbReference type="NCBIfam" id="TIGR00847">
    <property type="entry name" value="ccoS"/>
    <property type="match status" value="1"/>
</dbReference>
<dbReference type="Pfam" id="PF03597">
    <property type="entry name" value="FixS"/>
    <property type="match status" value="1"/>
</dbReference>
<feature type="region of interest" description="Disordered" evidence="1">
    <location>
        <begin position="46"/>
        <end position="76"/>
    </location>
</feature>
<dbReference type="EMBL" id="LNKT01000034">
    <property type="protein sequence ID" value="KYJ86421.1"/>
    <property type="molecule type" value="Genomic_DNA"/>
</dbReference>
<evidence type="ECO:0000256" key="1">
    <source>
        <dbReference type="SAM" id="MobiDB-lite"/>
    </source>
</evidence>
<dbReference type="Proteomes" id="UP000075359">
    <property type="component" value="Unassembled WGS sequence"/>
</dbReference>
<reference evidence="2 3" key="1">
    <citation type="submission" date="2015-11" db="EMBL/GenBank/DDBJ databases">
        <title>Draft genome of Sulfurovum riftiae 1812E, a member of the Epsilonproteobacteria isolated from the tube of the deep-sea hydrothermal vent tubewom Riftia pachyptila.</title>
        <authorList>
            <person name="Vetriani C."/>
            <person name="Giovannelli D."/>
        </authorList>
    </citation>
    <scope>NUCLEOTIDE SEQUENCE [LARGE SCALE GENOMIC DNA]</scope>
    <source>
        <strain evidence="2 3">1812E</strain>
    </source>
</reference>
<dbReference type="STRING" id="1630136.AS592_05805"/>
<accession>A0A151CFZ5</accession>
<evidence type="ECO:0000313" key="3">
    <source>
        <dbReference type="Proteomes" id="UP000075359"/>
    </source>
</evidence>
<dbReference type="InterPro" id="IPR004714">
    <property type="entry name" value="Cyt_oxidase_maturation_cbb3"/>
</dbReference>
<keyword evidence="3" id="KW-1185">Reference proteome</keyword>